<evidence type="ECO:0000313" key="8">
    <source>
        <dbReference type="Proteomes" id="UP000230821"/>
    </source>
</evidence>
<sequence length="202" mass="22976">MHVDTLSCQEDYTYRNLFKILRVRFQHERFDGTLSPEVERCVFERGNSVGVLLYDAEEEVVFLTKQFRYPTYLHHGPGWLIEIVAGMQDKGRDAITVAHSELFEEIGYQVAELLPLCTCYLSPGASSEQITLYLAELCHAERAGQGGGLDTEHEDIQLLRLRLSEALSMIQQGEICDAKTIIALQQLYLLQREHMGGAVRQL</sequence>
<feature type="domain" description="Nudix hydrolase" evidence="6">
    <location>
        <begin position="44"/>
        <end position="183"/>
    </location>
</feature>
<comment type="caution">
    <text evidence="7">The sequence shown here is derived from an EMBL/GenBank/DDBJ whole genome shotgun (WGS) entry which is preliminary data.</text>
</comment>
<dbReference type="InterPro" id="IPR000086">
    <property type="entry name" value="NUDIX_hydrolase_dom"/>
</dbReference>
<dbReference type="Pfam" id="PF00293">
    <property type="entry name" value="NUDIX"/>
    <property type="match status" value="1"/>
</dbReference>
<dbReference type="InterPro" id="IPR015797">
    <property type="entry name" value="NUDIX_hydrolase-like_dom_sf"/>
</dbReference>
<proteinExistence type="predicted"/>
<dbReference type="GO" id="GO:0019693">
    <property type="term" value="P:ribose phosphate metabolic process"/>
    <property type="evidence" value="ECO:0007669"/>
    <property type="project" value="TreeGrafter"/>
</dbReference>
<dbReference type="GO" id="GO:0019144">
    <property type="term" value="F:ADP-sugar diphosphatase activity"/>
    <property type="evidence" value="ECO:0007669"/>
    <property type="project" value="TreeGrafter"/>
</dbReference>
<evidence type="ECO:0000256" key="2">
    <source>
        <dbReference type="ARBA" id="ARBA00011738"/>
    </source>
</evidence>
<dbReference type="AlphaFoldDB" id="A0A2G6KDZ5"/>
<feature type="binding site" evidence="4">
    <location>
        <position position="105"/>
    </location>
    <ligand>
        <name>Mg(2+)</name>
        <dbReference type="ChEBI" id="CHEBI:18420"/>
        <label>1</label>
    </ligand>
</feature>
<keyword evidence="4" id="KW-0479">Metal-binding</keyword>
<name>A0A2G6KDZ5_9BACT</name>
<dbReference type="InterPro" id="IPR004385">
    <property type="entry name" value="NDP_pyrophosphatase"/>
</dbReference>
<dbReference type="GO" id="GO:0005829">
    <property type="term" value="C:cytosol"/>
    <property type="evidence" value="ECO:0007669"/>
    <property type="project" value="TreeGrafter"/>
</dbReference>
<dbReference type="GO" id="GO:0046872">
    <property type="term" value="F:metal ion binding"/>
    <property type="evidence" value="ECO:0007669"/>
    <property type="project" value="UniProtKB-KW"/>
</dbReference>
<dbReference type="Gene3D" id="3.90.79.10">
    <property type="entry name" value="Nucleoside Triphosphate Pyrophosphohydrolase"/>
    <property type="match status" value="1"/>
</dbReference>
<evidence type="ECO:0000256" key="5">
    <source>
        <dbReference type="PIRSR" id="PIRSR604385-3"/>
    </source>
</evidence>
<protein>
    <submittedName>
        <fullName evidence="7">NUDIX hydrolase</fullName>
    </submittedName>
</protein>
<comment type="cofactor">
    <cofactor evidence="1 4">
        <name>Mg(2+)</name>
        <dbReference type="ChEBI" id="CHEBI:18420"/>
    </cofactor>
</comment>
<feature type="binding site" evidence="4">
    <location>
        <position position="101"/>
    </location>
    <ligand>
        <name>Mg(2+)</name>
        <dbReference type="ChEBI" id="CHEBI:18420"/>
        <label>1</label>
    </ligand>
</feature>
<evidence type="ECO:0000256" key="1">
    <source>
        <dbReference type="ARBA" id="ARBA00001946"/>
    </source>
</evidence>
<dbReference type="EMBL" id="PDSK01000096">
    <property type="protein sequence ID" value="PIE33600.1"/>
    <property type="molecule type" value="Genomic_DNA"/>
</dbReference>
<evidence type="ECO:0000256" key="3">
    <source>
        <dbReference type="ARBA" id="ARBA00022801"/>
    </source>
</evidence>
<evidence type="ECO:0000259" key="6">
    <source>
        <dbReference type="PROSITE" id="PS51462"/>
    </source>
</evidence>
<keyword evidence="4" id="KW-0460">Magnesium</keyword>
<feature type="binding site" evidence="4">
    <location>
        <position position="154"/>
    </location>
    <ligand>
        <name>Mg(2+)</name>
        <dbReference type="ChEBI" id="CHEBI:18420"/>
        <label>1</label>
    </ligand>
</feature>
<dbReference type="GO" id="GO:0006753">
    <property type="term" value="P:nucleoside phosphate metabolic process"/>
    <property type="evidence" value="ECO:0007669"/>
    <property type="project" value="TreeGrafter"/>
</dbReference>
<feature type="short sequence motif" description="Nudix box" evidence="5">
    <location>
        <begin position="86"/>
        <end position="108"/>
    </location>
</feature>
<keyword evidence="3 7" id="KW-0378">Hydrolase</keyword>
<reference evidence="7 8" key="1">
    <citation type="submission" date="2017-10" db="EMBL/GenBank/DDBJ databases">
        <title>Novel microbial diversity and functional potential in the marine mammal oral microbiome.</title>
        <authorList>
            <person name="Dudek N.K."/>
            <person name="Sun C.L."/>
            <person name="Burstein D."/>
            <person name="Kantor R.S."/>
            <person name="Aliaga Goltsman D.S."/>
            <person name="Bik E.M."/>
            <person name="Thomas B.C."/>
            <person name="Banfield J.F."/>
            <person name="Relman D.A."/>
        </authorList>
    </citation>
    <scope>NUCLEOTIDE SEQUENCE [LARGE SCALE GENOMIC DNA]</scope>
    <source>
        <strain evidence="7">DOLJORAL78_47_16</strain>
    </source>
</reference>
<accession>A0A2G6KDZ5</accession>
<feature type="binding site" evidence="4">
    <location>
        <position position="85"/>
    </location>
    <ligand>
        <name>Mg(2+)</name>
        <dbReference type="ChEBI" id="CHEBI:18420"/>
        <label>1</label>
    </ligand>
</feature>
<evidence type="ECO:0000313" key="7">
    <source>
        <dbReference type="EMBL" id="PIE33600.1"/>
    </source>
</evidence>
<evidence type="ECO:0000256" key="4">
    <source>
        <dbReference type="PIRSR" id="PIRSR604385-2"/>
    </source>
</evidence>
<dbReference type="PANTHER" id="PTHR11839">
    <property type="entry name" value="UDP/ADP-SUGAR PYROPHOSPHATASE"/>
    <property type="match status" value="1"/>
</dbReference>
<dbReference type="SUPFAM" id="SSF55811">
    <property type="entry name" value="Nudix"/>
    <property type="match status" value="1"/>
</dbReference>
<dbReference type="NCBIfam" id="TIGR00052">
    <property type="entry name" value="nudix-type nucleoside diphosphatase, YffH/AdpP family"/>
    <property type="match status" value="1"/>
</dbReference>
<dbReference type="Proteomes" id="UP000230821">
    <property type="component" value="Unassembled WGS sequence"/>
</dbReference>
<comment type="subunit">
    <text evidence="2">Homodimer.</text>
</comment>
<dbReference type="PROSITE" id="PS51462">
    <property type="entry name" value="NUDIX"/>
    <property type="match status" value="1"/>
</dbReference>
<dbReference type="PANTHER" id="PTHR11839:SF18">
    <property type="entry name" value="NUDIX HYDROLASE DOMAIN-CONTAINING PROTEIN"/>
    <property type="match status" value="1"/>
</dbReference>
<gene>
    <name evidence="7" type="ORF">CSA56_10805</name>
</gene>
<organism evidence="7 8">
    <name type="scientific">candidate division KSB3 bacterium</name>
    <dbReference type="NCBI Taxonomy" id="2044937"/>
    <lineage>
        <taxon>Bacteria</taxon>
        <taxon>candidate division KSB3</taxon>
    </lineage>
</organism>